<dbReference type="PROSITE" id="PS50234">
    <property type="entry name" value="VWFA"/>
    <property type="match status" value="1"/>
</dbReference>
<keyword evidence="4" id="KW-1185">Reference proteome</keyword>
<gene>
    <name evidence="3" type="ORF">BV898_11453</name>
</gene>
<evidence type="ECO:0000256" key="1">
    <source>
        <dbReference type="SAM" id="MobiDB-lite"/>
    </source>
</evidence>
<dbReference type="CDD" id="cd00198">
    <property type="entry name" value="vWFA"/>
    <property type="match status" value="1"/>
</dbReference>
<comment type="caution">
    <text evidence="3">The sequence shown here is derived from an EMBL/GenBank/DDBJ whole genome shotgun (WGS) entry which is preliminary data.</text>
</comment>
<dbReference type="Gene3D" id="3.40.50.410">
    <property type="entry name" value="von Willebrand factor, type A domain"/>
    <property type="match status" value="1"/>
</dbReference>
<dbReference type="OrthoDB" id="20889at2759"/>
<dbReference type="PANTHER" id="PTHR47824:SF3">
    <property type="entry name" value="UBIQUITIN-LIKE DOMAIN-CONTAINING PROTEIN"/>
    <property type="match status" value="1"/>
</dbReference>
<reference evidence="4" key="1">
    <citation type="submission" date="2017-01" db="EMBL/GenBank/DDBJ databases">
        <title>Comparative genomics of anhydrobiosis in the tardigrade Hypsibius dujardini.</title>
        <authorList>
            <person name="Yoshida Y."/>
            <person name="Koutsovoulos G."/>
            <person name="Laetsch D."/>
            <person name="Stevens L."/>
            <person name="Kumar S."/>
            <person name="Horikawa D."/>
            <person name="Ishino K."/>
            <person name="Komine S."/>
            <person name="Tomita M."/>
            <person name="Blaxter M."/>
            <person name="Arakawa K."/>
        </authorList>
    </citation>
    <scope>NUCLEOTIDE SEQUENCE [LARGE SCALE GENOMIC DNA]</scope>
    <source>
        <strain evidence="4">Z151</strain>
    </source>
</reference>
<feature type="region of interest" description="Disordered" evidence="1">
    <location>
        <begin position="1"/>
        <end position="125"/>
    </location>
</feature>
<accession>A0A1W0WGK8</accession>
<organism evidence="3 4">
    <name type="scientific">Hypsibius exemplaris</name>
    <name type="common">Freshwater tardigrade</name>
    <dbReference type="NCBI Taxonomy" id="2072580"/>
    <lineage>
        <taxon>Eukaryota</taxon>
        <taxon>Metazoa</taxon>
        <taxon>Ecdysozoa</taxon>
        <taxon>Tardigrada</taxon>
        <taxon>Eutardigrada</taxon>
        <taxon>Parachela</taxon>
        <taxon>Hypsibioidea</taxon>
        <taxon>Hypsibiidae</taxon>
        <taxon>Hypsibius</taxon>
    </lineage>
</organism>
<dbReference type="Proteomes" id="UP000192578">
    <property type="component" value="Unassembled WGS sequence"/>
</dbReference>
<dbReference type="AlphaFoldDB" id="A0A1W0WGK8"/>
<feature type="compositionally biased region" description="Low complexity" evidence="1">
    <location>
        <begin position="75"/>
        <end position="125"/>
    </location>
</feature>
<dbReference type="EMBL" id="MTYJ01000106">
    <property type="protein sequence ID" value="OQV14335.1"/>
    <property type="molecule type" value="Genomic_DNA"/>
</dbReference>
<sequence length="504" mass="53653">MPPKRSTRVGTSRSVVTPPTAPAAAPADVVATPVAKRTRGSAAAAAAANPDPVSTSPPTKRAKSTPAKKASGGMVSVATTAATPVTGTPSATSTNVTPTTSSATTVNPTTVNPTTVSPTTTTTTASVPTTGAIVADGSMPDIDVVISFDTTGSMGSCINEVRHHVQALIGRLFSELVTLRIGVVAHGDYDHGDMLCKQLDLTDRPATVVGFITATANSGGGCTWPEAYEYVLREVRKMSWRPAAIRALVMIGDSYPHEANDNPFNLDWKFECDELKKMNVAIYAVQCLNSGAAKNLNFYRTIAEKTNGYHIFLDQFSYVRDMLLAVAFRQCGQVRLTAYEQELVARPRGMTQSMRRMFDTMLGRQSAVLDINFDGSTSVTDLRPCPPSKYQVLEVTAAVSIKAFVQSEGLTFKTGKGFYEFTKPEQISAKKEIVLMKTSTGELFEGAAARAIAGITAANEARKVAPGVGALGQYRAFVQSTSVNRKLVAGTGFLYEAEDYGQAE</sequence>
<proteinExistence type="predicted"/>
<dbReference type="PANTHER" id="PTHR47824">
    <property type="entry name" value="UBIQUITIN-LIKE DOMAIN-CONTAINING PROTEIN"/>
    <property type="match status" value="1"/>
</dbReference>
<feature type="compositionally biased region" description="Low complexity" evidence="1">
    <location>
        <begin position="15"/>
        <end position="35"/>
    </location>
</feature>
<dbReference type="InterPro" id="IPR002035">
    <property type="entry name" value="VWF_A"/>
</dbReference>
<dbReference type="InterPro" id="IPR036465">
    <property type="entry name" value="vWFA_dom_sf"/>
</dbReference>
<name>A0A1W0WGK8_HYPEX</name>
<evidence type="ECO:0000313" key="3">
    <source>
        <dbReference type="EMBL" id="OQV14335.1"/>
    </source>
</evidence>
<evidence type="ECO:0000259" key="2">
    <source>
        <dbReference type="PROSITE" id="PS50234"/>
    </source>
</evidence>
<protein>
    <recommendedName>
        <fullName evidence="2">VWFA domain-containing protein</fullName>
    </recommendedName>
</protein>
<evidence type="ECO:0000313" key="4">
    <source>
        <dbReference type="Proteomes" id="UP000192578"/>
    </source>
</evidence>
<dbReference type="SUPFAM" id="SSF53300">
    <property type="entry name" value="vWA-like"/>
    <property type="match status" value="1"/>
</dbReference>
<feature type="domain" description="VWFA" evidence="2">
    <location>
        <begin position="143"/>
        <end position="326"/>
    </location>
</feature>